<gene>
    <name evidence="2" type="ORF">FHU39_001725</name>
</gene>
<evidence type="ECO:0000259" key="1">
    <source>
        <dbReference type="Pfam" id="PF13700"/>
    </source>
</evidence>
<name>A0A839NAJ6_9MICO</name>
<evidence type="ECO:0000313" key="2">
    <source>
        <dbReference type="EMBL" id="MBB2891741.1"/>
    </source>
</evidence>
<feature type="domain" description="DUF4158" evidence="1">
    <location>
        <begin position="6"/>
        <end position="143"/>
    </location>
</feature>
<dbReference type="Pfam" id="PF13700">
    <property type="entry name" value="DUF4158"/>
    <property type="match status" value="1"/>
</dbReference>
<dbReference type="EMBL" id="JACHVQ010000001">
    <property type="protein sequence ID" value="MBB2891741.1"/>
    <property type="molecule type" value="Genomic_DNA"/>
</dbReference>
<sequence length="229" mass="25388">MRMEWSPEELVGSWTLVEEDWRLIGNKSGATRLGFAALLKFVELEAAFPTAAAELPAAALEYLAEQVQVDPAALARYEWVGRAIKYHRAQVREAFGFREFTRADEEPLAAWLAEQVCPVEQRDEQLREALLVRCRELQIEPPGRVDRIIGAARATFETAFCEQTVTRLGAECAHRLDALISPGESGLLAELKADPGQVGLETLLREVDKLAVVTALGLPVDLFTDASER</sequence>
<evidence type="ECO:0000313" key="3">
    <source>
        <dbReference type="Proteomes" id="UP000559182"/>
    </source>
</evidence>
<protein>
    <recommendedName>
        <fullName evidence="1">DUF4158 domain-containing protein</fullName>
    </recommendedName>
</protein>
<proteinExistence type="predicted"/>
<accession>A0A839NAJ6</accession>
<comment type="caution">
    <text evidence="2">The sequence shown here is derived from an EMBL/GenBank/DDBJ whole genome shotgun (WGS) entry which is preliminary data.</text>
</comment>
<keyword evidence="3" id="KW-1185">Reference proteome</keyword>
<organism evidence="2 3">
    <name type="scientific">Flexivirga oryzae</name>
    <dbReference type="NCBI Taxonomy" id="1794944"/>
    <lineage>
        <taxon>Bacteria</taxon>
        <taxon>Bacillati</taxon>
        <taxon>Actinomycetota</taxon>
        <taxon>Actinomycetes</taxon>
        <taxon>Micrococcales</taxon>
        <taxon>Dermacoccaceae</taxon>
        <taxon>Flexivirga</taxon>
    </lineage>
</organism>
<dbReference type="Proteomes" id="UP000559182">
    <property type="component" value="Unassembled WGS sequence"/>
</dbReference>
<dbReference type="AlphaFoldDB" id="A0A839NAJ6"/>
<dbReference type="InterPro" id="IPR025296">
    <property type="entry name" value="DUF4158"/>
</dbReference>
<dbReference type="RefSeq" id="WP_221185188.1">
    <property type="nucleotide sequence ID" value="NZ_JACHVQ010000001.1"/>
</dbReference>
<reference evidence="2 3" key="1">
    <citation type="submission" date="2020-08" db="EMBL/GenBank/DDBJ databases">
        <title>Sequencing the genomes of 1000 actinobacteria strains.</title>
        <authorList>
            <person name="Klenk H.-P."/>
        </authorList>
    </citation>
    <scope>NUCLEOTIDE SEQUENCE [LARGE SCALE GENOMIC DNA]</scope>
    <source>
        <strain evidence="2 3">DSM 105369</strain>
    </source>
</reference>